<dbReference type="PANTHER" id="PTHR44329">
    <property type="entry name" value="SERINE/THREONINE-PROTEIN KINASE TNNI3K-RELATED"/>
    <property type="match status" value="1"/>
</dbReference>
<dbReference type="PROSITE" id="PS00108">
    <property type="entry name" value="PROTEIN_KINASE_ST"/>
    <property type="match status" value="1"/>
</dbReference>
<dbReference type="HOGENOM" id="CLU_000288_7_18_1"/>
<feature type="domain" description="Protein kinase" evidence="1">
    <location>
        <begin position="1"/>
        <end position="219"/>
    </location>
</feature>
<gene>
    <name evidence="2" type="ORF">M407DRAFT_66410</name>
</gene>
<evidence type="ECO:0000259" key="1">
    <source>
        <dbReference type="PROSITE" id="PS50011"/>
    </source>
</evidence>
<accession>A0A0C3LFF5</accession>
<dbReference type="Pfam" id="PF00069">
    <property type="entry name" value="Pkinase"/>
    <property type="match status" value="1"/>
</dbReference>
<dbReference type="AlphaFoldDB" id="A0A0C3LFF5"/>
<reference evidence="2 3" key="1">
    <citation type="submission" date="2014-04" db="EMBL/GenBank/DDBJ databases">
        <authorList>
            <consortium name="DOE Joint Genome Institute"/>
            <person name="Kuo A."/>
            <person name="Girlanda M."/>
            <person name="Perotto S."/>
            <person name="Kohler A."/>
            <person name="Nagy L.G."/>
            <person name="Floudas D."/>
            <person name="Copeland A."/>
            <person name="Barry K.W."/>
            <person name="Cichocki N."/>
            <person name="Veneault-Fourrey C."/>
            <person name="LaButti K."/>
            <person name="Lindquist E.A."/>
            <person name="Lipzen A."/>
            <person name="Lundell T."/>
            <person name="Morin E."/>
            <person name="Murat C."/>
            <person name="Sun H."/>
            <person name="Tunlid A."/>
            <person name="Henrissat B."/>
            <person name="Grigoriev I.V."/>
            <person name="Hibbett D.S."/>
            <person name="Martin F."/>
            <person name="Nordberg H.P."/>
            <person name="Cantor M.N."/>
            <person name="Hua S.X."/>
        </authorList>
    </citation>
    <scope>NUCLEOTIDE SEQUENCE [LARGE SCALE GENOMIC DNA]</scope>
    <source>
        <strain evidence="2 3">MUT 4182</strain>
    </source>
</reference>
<dbReference type="PROSITE" id="PS50011">
    <property type="entry name" value="PROTEIN_KINASE_DOM"/>
    <property type="match status" value="1"/>
</dbReference>
<name>A0A0C3LFF5_9AGAM</name>
<dbReference type="GO" id="GO:0004674">
    <property type="term" value="F:protein serine/threonine kinase activity"/>
    <property type="evidence" value="ECO:0007669"/>
    <property type="project" value="TreeGrafter"/>
</dbReference>
<dbReference type="InterPro" id="IPR011009">
    <property type="entry name" value="Kinase-like_dom_sf"/>
</dbReference>
<dbReference type="OrthoDB" id="346907at2759"/>
<dbReference type="Gene3D" id="1.10.510.10">
    <property type="entry name" value="Transferase(Phosphotransferase) domain 1"/>
    <property type="match status" value="1"/>
</dbReference>
<reference evidence="3" key="2">
    <citation type="submission" date="2015-01" db="EMBL/GenBank/DDBJ databases">
        <title>Evolutionary Origins and Diversification of the Mycorrhizal Mutualists.</title>
        <authorList>
            <consortium name="DOE Joint Genome Institute"/>
            <consortium name="Mycorrhizal Genomics Consortium"/>
            <person name="Kohler A."/>
            <person name="Kuo A."/>
            <person name="Nagy L.G."/>
            <person name="Floudas D."/>
            <person name="Copeland A."/>
            <person name="Barry K.W."/>
            <person name="Cichocki N."/>
            <person name="Veneault-Fourrey C."/>
            <person name="LaButti K."/>
            <person name="Lindquist E.A."/>
            <person name="Lipzen A."/>
            <person name="Lundell T."/>
            <person name="Morin E."/>
            <person name="Murat C."/>
            <person name="Riley R."/>
            <person name="Ohm R."/>
            <person name="Sun H."/>
            <person name="Tunlid A."/>
            <person name="Henrissat B."/>
            <person name="Grigoriev I.V."/>
            <person name="Hibbett D.S."/>
            <person name="Martin F."/>
        </authorList>
    </citation>
    <scope>NUCLEOTIDE SEQUENCE [LARGE SCALE GENOMIC DNA]</scope>
    <source>
        <strain evidence="3">MUT 4182</strain>
    </source>
</reference>
<dbReference type="Proteomes" id="UP000054248">
    <property type="component" value="Unassembled WGS sequence"/>
</dbReference>
<proteinExistence type="predicted"/>
<keyword evidence="3" id="KW-1185">Reference proteome</keyword>
<organism evidence="2 3">
    <name type="scientific">Tulasnella calospora MUT 4182</name>
    <dbReference type="NCBI Taxonomy" id="1051891"/>
    <lineage>
        <taxon>Eukaryota</taxon>
        <taxon>Fungi</taxon>
        <taxon>Dikarya</taxon>
        <taxon>Basidiomycota</taxon>
        <taxon>Agaricomycotina</taxon>
        <taxon>Agaricomycetes</taxon>
        <taxon>Cantharellales</taxon>
        <taxon>Tulasnellaceae</taxon>
        <taxon>Tulasnella</taxon>
    </lineage>
</organism>
<dbReference type="InterPro" id="IPR000719">
    <property type="entry name" value="Prot_kinase_dom"/>
</dbReference>
<sequence length="226" mass="25520">IKREVFVWSQTKHPNLHPLLGYRSRPQPRLISPWCSRGNLMDYLRENPGLSRRDKLRLIYQTACGLDHLHSQTPPICHADIKPENVLVNDRLEAALSDFGLSLVLEGLGAPSGFTTTERVKGTLNYMAGELFEGEKANRESDVYAFGGLILTVMSGKAPFTGLREPIIIRRVIQDQPPKQEDHPELPLWDPLWSLLRCCWHQNPGLRPTMQGVLAEVSFHLSSVPI</sequence>
<evidence type="ECO:0000313" key="2">
    <source>
        <dbReference type="EMBL" id="KIO32693.1"/>
    </source>
</evidence>
<dbReference type="STRING" id="1051891.A0A0C3LFF5"/>
<protein>
    <recommendedName>
        <fullName evidence="1">Protein kinase domain-containing protein</fullName>
    </recommendedName>
</protein>
<evidence type="ECO:0000313" key="3">
    <source>
        <dbReference type="Proteomes" id="UP000054248"/>
    </source>
</evidence>
<feature type="non-terminal residue" evidence="2">
    <location>
        <position position="1"/>
    </location>
</feature>
<dbReference type="InterPro" id="IPR008271">
    <property type="entry name" value="Ser/Thr_kinase_AS"/>
</dbReference>
<dbReference type="EMBL" id="KN822953">
    <property type="protein sequence ID" value="KIO32693.1"/>
    <property type="molecule type" value="Genomic_DNA"/>
</dbReference>
<dbReference type="GO" id="GO:0005524">
    <property type="term" value="F:ATP binding"/>
    <property type="evidence" value="ECO:0007669"/>
    <property type="project" value="InterPro"/>
</dbReference>
<dbReference type="InterPro" id="IPR051681">
    <property type="entry name" value="Ser/Thr_Kinases-Pseudokinases"/>
</dbReference>
<dbReference type="PIRSF" id="PIRSF000654">
    <property type="entry name" value="Integrin-linked_kinase"/>
    <property type="match status" value="1"/>
</dbReference>
<dbReference type="SMART" id="SM00220">
    <property type="entry name" value="S_TKc"/>
    <property type="match status" value="1"/>
</dbReference>
<dbReference type="SUPFAM" id="SSF56112">
    <property type="entry name" value="Protein kinase-like (PK-like)"/>
    <property type="match status" value="1"/>
</dbReference>